<accession>A0A8S5N036</accession>
<dbReference type="PRINTS" id="PR00127">
    <property type="entry name" value="CLPPROTEASEP"/>
</dbReference>
<evidence type="ECO:0000256" key="2">
    <source>
        <dbReference type="ARBA" id="ARBA00022490"/>
    </source>
</evidence>
<organism evidence="5">
    <name type="scientific">Siphoviridae sp. ctAUQ2</name>
    <dbReference type="NCBI Taxonomy" id="2826182"/>
    <lineage>
        <taxon>Viruses</taxon>
        <taxon>Duplodnaviria</taxon>
        <taxon>Heunggongvirae</taxon>
        <taxon>Uroviricota</taxon>
        <taxon>Caudoviricetes</taxon>
    </lineage>
</organism>
<dbReference type="InterPro" id="IPR023562">
    <property type="entry name" value="ClpP/TepA"/>
</dbReference>
<dbReference type="Gene3D" id="3.90.226.10">
    <property type="entry name" value="2-enoyl-CoA Hydratase, Chain A, domain 1"/>
    <property type="match status" value="1"/>
</dbReference>
<keyword evidence="3" id="KW-0378">Hydrolase</keyword>
<evidence type="ECO:0000256" key="3">
    <source>
        <dbReference type="ARBA" id="ARBA00022801"/>
    </source>
</evidence>
<evidence type="ECO:0000256" key="4">
    <source>
        <dbReference type="SAM" id="Coils"/>
    </source>
</evidence>
<dbReference type="InterPro" id="IPR029045">
    <property type="entry name" value="ClpP/crotonase-like_dom_sf"/>
</dbReference>
<keyword evidence="4" id="KW-0175">Coiled coil</keyword>
<keyword evidence="2" id="KW-0963">Cytoplasm</keyword>
<feature type="coiled-coil region" evidence="4">
    <location>
        <begin position="328"/>
        <end position="362"/>
    </location>
</feature>
<reference evidence="5" key="1">
    <citation type="journal article" date="2021" name="Proc. Natl. Acad. Sci. U.S.A.">
        <title>A Catalog of Tens of Thousands of Viruses from Human Metagenomes Reveals Hidden Associations with Chronic Diseases.</title>
        <authorList>
            <person name="Tisza M.J."/>
            <person name="Buck C.B."/>
        </authorList>
    </citation>
    <scope>NUCLEOTIDE SEQUENCE</scope>
    <source>
        <strain evidence="5">CtAUQ2</strain>
    </source>
</reference>
<name>A0A8S5N036_9CAUD</name>
<dbReference type="EMBL" id="BK015022">
    <property type="protein sequence ID" value="DAD87491.1"/>
    <property type="molecule type" value="Genomic_DNA"/>
</dbReference>
<dbReference type="PANTHER" id="PTHR10381:SF70">
    <property type="entry name" value="ATP-DEPENDENT CLP PROTEASE PROTEOLYTIC SUBUNIT"/>
    <property type="match status" value="1"/>
</dbReference>
<dbReference type="GO" id="GO:0051117">
    <property type="term" value="F:ATPase binding"/>
    <property type="evidence" value="ECO:0007669"/>
    <property type="project" value="TreeGrafter"/>
</dbReference>
<evidence type="ECO:0000256" key="1">
    <source>
        <dbReference type="ARBA" id="ARBA00007039"/>
    </source>
</evidence>
<dbReference type="PANTHER" id="PTHR10381">
    <property type="entry name" value="ATP-DEPENDENT CLP PROTEASE PROTEOLYTIC SUBUNIT"/>
    <property type="match status" value="1"/>
</dbReference>
<dbReference type="CDD" id="cd07016">
    <property type="entry name" value="S14_ClpP_1"/>
    <property type="match status" value="1"/>
</dbReference>
<dbReference type="GO" id="GO:0004176">
    <property type="term" value="F:ATP-dependent peptidase activity"/>
    <property type="evidence" value="ECO:0007669"/>
    <property type="project" value="InterPro"/>
</dbReference>
<sequence>MKTEQFKYVVGEANSGEPAYMRFYGRIDEYSARNFNDEFLWLQDYVKPSKIIISINSEGGSVLHGMGTYSIIQNSPIETETIIEGLAASMASILWAAGTRSLMRDYSILMIHNPFLASDKCKTEDKCKPQDGCKPEDGCKPKCKCKPKCEDDDNEDDDEDDNSQMIEAFRKQIETIYTKRFGLSQDKVREIMEGKKGCDGTYFDAKQAVKAGIIPAANVIKTSKQVCTKVKNQIEGLVEASQIQEMMASINAELCGIKPLEIASSIPNQNQIQNSNSQVKMEKEQEIAFGSVCAQLGLETTAGIADVVNSINALKETAKKLTDIQGAYDALKIQKEGLDAQLTNVKDELTTVKAELQTYKDAEKAQHDAEIAQFIDAAIADGKIKAEAKSMWVEMAQNHFDVVKNTLNSIDKQEKISEKIAGDPANVQDAANGMTEAEKRMQAAVAEIVGEDFQFNKLD</sequence>
<comment type="similarity">
    <text evidence="1">Belongs to the peptidase S14 family.</text>
</comment>
<dbReference type="Pfam" id="PF00574">
    <property type="entry name" value="CLP_protease"/>
    <property type="match status" value="1"/>
</dbReference>
<dbReference type="GO" id="GO:0004252">
    <property type="term" value="F:serine-type endopeptidase activity"/>
    <property type="evidence" value="ECO:0007669"/>
    <property type="project" value="InterPro"/>
</dbReference>
<dbReference type="InterPro" id="IPR001907">
    <property type="entry name" value="ClpP"/>
</dbReference>
<keyword evidence="5" id="KW-0645">Protease</keyword>
<proteinExistence type="inferred from homology"/>
<dbReference type="SUPFAM" id="SSF52096">
    <property type="entry name" value="ClpP/crotonase"/>
    <property type="match status" value="1"/>
</dbReference>
<dbReference type="GO" id="GO:0009368">
    <property type="term" value="C:endopeptidase Clp complex"/>
    <property type="evidence" value="ECO:0007669"/>
    <property type="project" value="TreeGrafter"/>
</dbReference>
<evidence type="ECO:0000313" key="5">
    <source>
        <dbReference type="EMBL" id="DAD87491.1"/>
    </source>
</evidence>
<dbReference type="GO" id="GO:0006515">
    <property type="term" value="P:protein quality control for misfolded or incompletely synthesized proteins"/>
    <property type="evidence" value="ECO:0007669"/>
    <property type="project" value="TreeGrafter"/>
</dbReference>
<protein>
    <submittedName>
        <fullName evidence="5">ATP dependent Clp protease</fullName>
    </submittedName>
</protein>